<name>I1YGR6_METFJ</name>
<keyword evidence="2" id="KW-1185">Reference proteome</keyword>
<reference evidence="1 2" key="1">
    <citation type="journal article" date="2012" name="J. Bacteriol.">
        <title>Complete genome sequences of Methylophaga sp. strain JAM1 and Methylophaga sp. strain JAM7.</title>
        <authorList>
            <person name="Villeneuve C."/>
            <person name="Martineau C."/>
            <person name="Mauffrey F."/>
            <person name="Villemur R."/>
        </authorList>
    </citation>
    <scope>NUCLEOTIDE SEQUENCE [LARGE SCALE GENOMIC DNA]</scope>
    <source>
        <strain evidence="1 2">JAM7</strain>
    </source>
</reference>
<dbReference type="KEGG" id="mec:Q7C_940"/>
<dbReference type="HOGENOM" id="CLU_3272619_0_0_6"/>
<proteinExistence type="predicted"/>
<accession>I1YGR6</accession>
<organism evidence="1 2">
    <name type="scientific">Methylophaga frappieri (strain ATCC BAA-2434 / DSM 25690 / JAM7)</name>
    <dbReference type="NCBI Taxonomy" id="754477"/>
    <lineage>
        <taxon>Bacteria</taxon>
        <taxon>Pseudomonadati</taxon>
        <taxon>Pseudomonadota</taxon>
        <taxon>Gammaproteobacteria</taxon>
        <taxon>Thiotrichales</taxon>
        <taxon>Piscirickettsiaceae</taxon>
        <taxon>Methylophaga</taxon>
    </lineage>
</organism>
<dbReference type="Proteomes" id="UP000009145">
    <property type="component" value="Chromosome"/>
</dbReference>
<protein>
    <submittedName>
        <fullName evidence="1">Uncharacterized protein</fullName>
    </submittedName>
</protein>
<evidence type="ECO:0000313" key="1">
    <source>
        <dbReference type="EMBL" id="AFJ02109.1"/>
    </source>
</evidence>
<dbReference type="EMBL" id="CP003380">
    <property type="protein sequence ID" value="AFJ02109.1"/>
    <property type="molecule type" value="Genomic_DNA"/>
</dbReference>
<dbReference type="AlphaFoldDB" id="I1YGR6"/>
<gene>
    <name evidence="1" type="ordered locus">Q7C_940</name>
</gene>
<dbReference type="PATRIC" id="fig|754477.3.peg.930"/>
<evidence type="ECO:0000313" key="2">
    <source>
        <dbReference type="Proteomes" id="UP000009145"/>
    </source>
</evidence>
<sequence>MQTVMMPGAGCGTLLNAAHHFYGGAAVAFRRFQQCSGANLS</sequence>